<evidence type="ECO:0000256" key="10">
    <source>
        <dbReference type="HAMAP-Rule" id="MF_00041"/>
    </source>
</evidence>
<keyword evidence="5 10" id="KW-0862">Zinc</keyword>
<organism evidence="12 13">
    <name type="scientific">[Mycoplasma] falconis</name>
    <dbReference type="NCBI Taxonomy" id="92403"/>
    <lineage>
        <taxon>Bacteria</taxon>
        <taxon>Bacillati</taxon>
        <taxon>Mycoplasmatota</taxon>
        <taxon>Mycoplasmoidales</taxon>
        <taxon>Metamycoplasmataceae</taxon>
        <taxon>Metamycoplasma</taxon>
    </lineage>
</organism>
<comment type="catalytic activity">
    <reaction evidence="9 10">
        <text>tRNA(Cys) + L-cysteine + ATP = L-cysteinyl-tRNA(Cys) + AMP + diphosphate</text>
        <dbReference type="Rhea" id="RHEA:17773"/>
        <dbReference type="Rhea" id="RHEA-COMP:9661"/>
        <dbReference type="Rhea" id="RHEA-COMP:9679"/>
        <dbReference type="ChEBI" id="CHEBI:30616"/>
        <dbReference type="ChEBI" id="CHEBI:33019"/>
        <dbReference type="ChEBI" id="CHEBI:35235"/>
        <dbReference type="ChEBI" id="CHEBI:78442"/>
        <dbReference type="ChEBI" id="CHEBI:78517"/>
        <dbReference type="ChEBI" id="CHEBI:456215"/>
        <dbReference type="EC" id="6.1.1.16"/>
    </reaction>
</comment>
<evidence type="ECO:0000256" key="8">
    <source>
        <dbReference type="ARBA" id="ARBA00023146"/>
    </source>
</evidence>
<evidence type="ECO:0000256" key="4">
    <source>
        <dbReference type="ARBA" id="ARBA00022741"/>
    </source>
</evidence>
<evidence type="ECO:0000313" key="13">
    <source>
        <dbReference type="Proteomes" id="UP000319776"/>
    </source>
</evidence>
<evidence type="ECO:0000256" key="6">
    <source>
        <dbReference type="ARBA" id="ARBA00022840"/>
    </source>
</evidence>
<keyword evidence="2 10" id="KW-0436">Ligase</keyword>
<comment type="cofactor">
    <cofactor evidence="10">
        <name>Zn(2+)</name>
        <dbReference type="ChEBI" id="CHEBI:29105"/>
    </cofactor>
    <text evidence="10">Binds 1 zinc ion per subunit.</text>
</comment>
<evidence type="ECO:0000256" key="1">
    <source>
        <dbReference type="ARBA" id="ARBA00011245"/>
    </source>
</evidence>
<comment type="caution">
    <text evidence="12">The sequence shown here is derived from an EMBL/GenBank/DDBJ whole genome shotgun (WGS) entry which is preliminary data.</text>
</comment>
<feature type="short sequence motif" description="'HIGH' region" evidence="10">
    <location>
        <begin position="9"/>
        <end position="19"/>
    </location>
</feature>
<dbReference type="GO" id="GO:0004817">
    <property type="term" value="F:cysteine-tRNA ligase activity"/>
    <property type="evidence" value="ECO:0007669"/>
    <property type="project" value="UniProtKB-UniRule"/>
</dbReference>
<dbReference type="AlphaFoldDB" id="A0A501XAD5"/>
<dbReference type="EMBL" id="VFSS01000003">
    <property type="protein sequence ID" value="TPE57535.1"/>
    <property type="molecule type" value="Genomic_DNA"/>
</dbReference>
<keyword evidence="8 10" id="KW-0030">Aminoacyl-tRNA synthetase</keyword>
<dbReference type="NCBIfam" id="TIGR00435">
    <property type="entry name" value="cysS"/>
    <property type="match status" value="1"/>
</dbReference>
<dbReference type="PRINTS" id="PR00983">
    <property type="entry name" value="TRNASYNTHCYS"/>
</dbReference>
<gene>
    <name evidence="10 12" type="primary">cysS</name>
    <name evidence="12" type="ORF">FJO69_01215</name>
</gene>
<keyword evidence="7 10" id="KW-0648">Protein biosynthesis</keyword>
<dbReference type="GO" id="GO:0006423">
    <property type="term" value="P:cysteinyl-tRNA aminoacylation"/>
    <property type="evidence" value="ECO:0007669"/>
    <property type="project" value="UniProtKB-UniRule"/>
</dbReference>
<dbReference type="HAMAP" id="MF_00041">
    <property type="entry name" value="Cys_tRNA_synth"/>
    <property type="match status" value="1"/>
</dbReference>
<dbReference type="Proteomes" id="UP000319776">
    <property type="component" value="Unassembled WGS sequence"/>
</dbReference>
<dbReference type="RefSeq" id="WP_140781187.1">
    <property type="nucleotide sequence ID" value="NZ_VFSS01000003.1"/>
</dbReference>
<keyword evidence="3 10" id="KW-0479">Metal-binding</keyword>
<dbReference type="InterPro" id="IPR032678">
    <property type="entry name" value="tRNA-synt_1_cat_dom"/>
</dbReference>
<dbReference type="PANTHER" id="PTHR10890">
    <property type="entry name" value="CYSTEINYL-TRNA SYNTHETASE"/>
    <property type="match status" value="1"/>
</dbReference>
<reference evidence="12 13" key="1">
    <citation type="submission" date="2019-06" db="EMBL/GenBank/DDBJ databases">
        <title>Mycoplasma falconis type strain whole genome sequence.</title>
        <authorList>
            <person name="Spergser J."/>
        </authorList>
    </citation>
    <scope>NUCLEOTIDE SEQUENCE [LARGE SCALE GENOMIC DNA]</scope>
    <source>
        <strain evidence="12 13">ATCC 51372</strain>
    </source>
</reference>
<protein>
    <recommendedName>
        <fullName evidence="10">Cysteine--tRNA ligase</fullName>
        <ecNumber evidence="10">6.1.1.16</ecNumber>
    </recommendedName>
    <alternativeName>
        <fullName evidence="10">Cysteinyl-tRNA synthetase</fullName>
        <shortName evidence="10">CysRS</shortName>
    </alternativeName>
</protein>
<dbReference type="InterPro" id="IPR024909">
    <property type="entry name" value="Cys-tRNA/MSH_ligase"/>
</dbReference>
<evidence type="ECO:0000256" key="2">
    <source>
        <dbReference type="ARBA" id="ARBA00022598"/>
    </source>
</evidence>
<proteinExistence type="inferred from homology"/>
<dbReference type="Pfam" id="PF01406">
    <property type="entry name" value="tRNA-synt_1e"/>
    <property type="match status" value="1"/>
</dbReference>
<keyword evidence="6 10" id="KW-0067">ATP-binding</keyword>
<feature type="binding site" evidence="10">
    <location>
        <position position="185"/>
    </location>
    <ligand>
        <name>Zn(2+)</name>
        <dbReference type="ChEBI" id="CHEBI:29105"/>
    </ligand>
</feature>
<keyword evidence="13" id="KW-1185">Reference proteome</keyword>
<evidence type="ECO:0000259" key="11">
    <source>
        <dbReference type="Pfam" id="PF01406"/>
    </source>
</evidence>
<feature type="short sequence motif" description="'KMSKS' region" evidence="10">
    <location>
        <begin position="243"/>
        <end position="247"/>
    </location>
</feature>
<dbReference type="PANTHER" id="PTHR10890:SF3">
    <property type="entry name" value="CYSTEINE--TRNA LIGASE, CYTOPLASMIC"/>
    <property type="match status" value="1"/>
</dbReference>
<feature type="binding site" evidence="10">
    <location>
        <position position="211"/>
    </location>
    <ligand>
        <name>Zn(2+)</name>
        <dbReference type="ChEBI" id="CHEBI:29105"/>
    </ligand>
</feature>
<dbReference type="Gene3D" id="3.40.50.620">
    <property type="entry name" value="HUPs"/>
    <property type="match status" value="1"/>
</dbReference>
<dbReference type="SUPFAM" id="SSF52374">
    <property type="entry name" value="Nucleotidylyl transferase"/>
    <property type="match status" value="1"/>
</dbReference>
<comment type="subunit">
    <text evidence="1 10">Monomer.</text>
</comment>
<feature type="domain" description="tRNA synthetases class I catalytic" evidence="11">
    <location>
        <begin position="4"/>
        <end position="289"/>
    </location>
</feature>
<comment type="subcellular location">
    <subcellularLocation>
        <location evidence="10">Cytoplasm</location>
    </subcellularLocation>
</comment>
<evidence type="ECO:0000256" key="7">
    <source>
        <dbReference type="ARBA" id="ARBA00022917"/>
    </source>
</evidence>
<accession>A0A501XAD5</accession>
<dbReference type="InterPro" id="IPR014729">
    <property type="entry name" value="Rossmann-like_a/b/a_fold"/>
</dbReference>
<keyword evidence="10" id="KW-0963">Cytoplasm</keyword>
<comment type="similarity">
    <text evidence="10">Belongs to the class-I aminoacyl-tRNA synthetase family.</text>
</comment>
<feature type="binding site" evidence="10">
    <location>
        <position position="215"/>
    </location>
    <ligand>
        <name>Zn(2+)</name>
        <dbReference type="ChEBI" id="CHEBI:29105"/>
    </ligand>
</feature>
<feature type="binding site" evidence="10">
    <location>
        <position position="246"/>
    </location>
    <ligand>
        <name>ATP</name>
        <dbReference type="ChEBI" id="CHEBI:30616"/>
    </ligand>
</feature>
<evidence type="ECO:0000256" key="5">
    <source>
        <dbReference type="ARBA" id="ARBA00022833"/>
    </source>
</evidence>
<evidence type="ECO:0000256" key="9">
    <source>
        <dbReference type="ARBA" id="ARBA00047398"/>
    </source>
</evidence>
<dbReference type="GO" id="GO:0008270">
    <property type="term" value="F:zinc ion binding"/>
    <property type="evidence" value="ECO:0007669"/>
    <property type="project" value="UniProtKB-UniRule"/>
</dbReference>
<feature type="binding site" evidence="10">
    <location>
        <position position="7"/>
    </location>
    <ligand>
        <name>Zn(2+)</name>
        <dbReference type="ChEBI" id="CHEBI:29105"/>
    </ligand>
</feature>
<evidence type="ECO:0000313" key="12">
    <source>
        <dbReference type="EMBL" id="TPE57535.1"/>
    </source>
</evidence>
<dbReference type="GO" id="GO:0005524">
    <property type="term" value="F:ATP binding"/>
    <property type="evidence" value="ECO:0007669"/>
    <property type="project" value="UniProtKB-UniRule"/>
</dbReference>
<dbReference type="InterPro" id="IPR015803">
    <property type="entry name" value="Cys-tRNA-ligase"/>
</dbReference>
<evidence type="ECO:0000256" key="3">
    <source>
        <dbReference type="ARBA" id="ARBA00022723"/>
    </source>
</evidence>
<dbReference type="OrthoDB" id="9815130at2"/>
<dbReference type="GO" id="GO:0005829">
    <property type="term" value="C:cytosol"/>
    <property type="evidence" value="ECO:0007669"/>
    <property type="project" value="TreeGrafter"/>
</dbReference>
<sequence>MKRYYLCGPTVYNYPHIGNLRPTVTFDLMIRAQRYLGEEVFYLHNITDIDDKIINKAFEENKTEKEISEFYEKYYLDLFTKFNLVLPNKVIRVTDSLNDMYQYIQEMINKGSAYQVGGNVFFDIQKHKDVYGSISNQKIDELNSEDDGVLGKKHKTDFTLWKSTTNGIKFESPFGLGRPGWHTECSCFIAKYFNGEQLDAHGGGIDLIFPHHENENIQHFSIYGQPIAKDWIHFGTLNYKNQKMSKSLGNIIYPHDFLETYSPDTYKILILTTNYSKPINITDELLETNQNQVNKFRLAKNKIVLENIHYEVDEEQVKAIIEDIARLDFTQGYAKLIKLFKNQADLGSFFKVLYILGFNLVNSEITEKDKQLYLKWKKLVGEKNFEEADKIREYLKERRII</sequence>
<dbReference type="EC" id="6.1.1.16" evidence="10"/>
<keyword evidence="4 10" id="KW-0547">Nucleotide-binding</keyword>
<name>A0A501XAD5_9BACT</name>